<name>A0ABM0ZYG0_APLCA</name>
<sequence>MAKLNPSLIPAALFVFLHIIADCPEGVQCQDSFTHDLKIRYFSDVSLLCDHPGLNITDNPSTVNSISWVLPDGTTIDANSLLNDRKYVLSGPDDDVSLPTRDRPAFDAFNLTVLRVDDDVFGYYTCVIVRSVTPGSGDAPISVVRWGLNVDGADFSELLETYKENAIIGGAAAAGMLVLVGGGCLFYHCRYSSRKSDGDASDDDDDKEGVTNGVALSYNNDGFKSSDVEVINVEVTEKL</sequence>
<evidence type="ECO:0000256" key="2">
    <source>
        <dbReference type="SAM" id="SignalP"/>
    </source>
</evidence>
<gene>
    <name evidence="4" type="primary">LOC106011564</name>
</gene>
<evidence type="ECO:0000313" key="3">
    <source>
        <dbReference type="Proteomes" id="UP000694888"/>
    </source>
</evidence>
<feature type="chain" id="PRO_5045901760" evidence="2">
    <location>
        <begin position="30"/>
        <end position="239"/>
    </location>
</feature>
<feature type="transmembrane region" description="Helical" evidence="1">
    <location>
        <begin position="166"/>
        <end position="187"/>
    </location>
</feature>
<proteinExistence type="predicted"/>
<dbReference type="GeneID" id="106011564"/>
<accession>A0ABM0ZYG0</accession>
<keyword evidence="1" id="KW-0472">Membrane</keyword>
<dbReference type="Proteomes" id="UP000694888">
    <property type="component" value="Unplaced"/>
</dbReference>
<evidence type="ECO:0000256" key="1">
    <source>
        <dbReference type="SAM" id="Phobius"/>
    </source>
</evidence>
<protein>
    <submittedName>
        <fullName evidence="4">Uncharacterized protein LOC106011564</fullName>
    </submittedName>
</protein>
<keyword evidence="1" id="KW-0812">Transmembrane</keyword>
<dbReference type="RefSeq" id="XP_012937114.1">
    <property type="nucleotide sequence ID" value="XM_013081660.1"/>
</dbReference>
<keyword evidence="3" id="KW-1185">Reference proteome</keyword>
<evidence type="ECO:0000313" key="4">
    <source>
        <dbReference type="RefSeq" id="XP_012937114.1"/>
    </source>
</evidence>
<reference evidence="4" key="1">
    <citation type="submission" date="2025-08" db="UniProtKB">
        <authorList>
            <consortium name="RefSeq"/>
        </authorList>
    </citation>
    <scope>IDENTIFICATION</scope>
</reference>
<keyword evidence="1" id="KW-1133">Transmembrane helix</keyword>
<feature type="signal peptide" evidence="2">
    <location>
        <begin position="1"/>
        <end position="29"/>
    </location>
</feature>
<organism evidence="3 4">
    <name type="scientific">Aplysia californica</name>
    <name type="common">California sea hare</name>
    <dbReference type="NCBI Taxonomy" id="6500"/>
    <lineage>
        <taxon>Eukaryota</taxon>
        <taxon>Metazoa</taxon>
        <taxon>Spiralia</taxon>
        <taxon>Lophotrochozoa</taxon>
        <taxon>Mollusca</taxon>
        <taxon>Gastropoda</taxon>
        <taxon>Heterobranchia</taxon>
        <taxon>Euthyneura</taxon>
        <taxon>Tectipleura</taxon>
        <taxon>Aplysiida</taxon>
        <taxon>Aplysioidea</taxon>
        <taxon>Aplysiidae</taxon>
        <taxon>Aplysia</taxon>
    </lineage>
</organism>
<keyword evidence="2" id="KW-0732">Signal</keyword>